<reference evidence="1 2" key="1">
    <citation type="journal article" date="2015" name="Genome Biol. Evol.">
        <title>Phylogenomic analyses indicate that early fungi evolved digesting cell walls of algal ancestors of land plants.</title>
        <authorList>
            <person name="Chang Y."/>
            <person name="Wang S."/>
            <person name="Sekimoto S."/>
            <person name="Aerts A.L."/>
            <person name="Choi C."/>
            <person name="Clum A."/>
            <person name="LaButti K.M."/>
            <person name="Lindquist E.A."/>
            <person name="Yee Ngan C."/>
            <person name="Ohm R.A."/>
            <person name="Salamov A.A."/>
            <person name="Grigoriev I.V."/>
            <person name="Spatafora J.W."/>
            <person name="Berbee M.L."/>
        </authorList>
    </citation>
    <scope>NUCLEOTIDE SEQUENCE [LARGE SCALE GENOMIC DNA]</scope>
    <source>
        <strain evidence="1 2">NRRL 1564</strain>
    </source>
</reference>
<dbReference type="OrthoDB" id="5596068at2759"/>
<protein>
    <submittedName>
        <fullName evidence="1">Uncharacterized protein</fullName>
    </submittedName>
</protein>
<organism evidence="1 2">
    <name type="scientific">Coemansia reversa (strain ATCC 12441 / NRRL 1564)</name>
    <dbReference type="NCBI Taxonomy" id="763665"/>
    <lineage>
        <taxon>Eukaryota</taxon>
        <taxon>Fungi</taxon>
        <taxon>Fungi incertae sedis</taxon>
        <taxon>Zoopagomycota</taxon>
        <taxon>Kickxellomycotina</taxon>
        <taxon>Kickxellomycetes</taxon>
        <taxon>Kickxellales</taxon>
        <taxon>Kickxellaceae</taxon>
        <taxon>Coemansia</taxon>
    </lineage>
</organism>
<evidence type="ECO:0000313" key="1">
    <source>
        <dbReference type="EMBL" id="PIA12674.1"/>
    </source>
</evidence>
<gene>
    <name evidence="1" type="ORF">COEREDRAFT_12382</name>
</gene>
<accession>A0A2G5B0Z4</accession>
<name>A0A2G5B0Z4_COERN</name>
<proteinExistence type="predicted"/>
<dbReference type="EMBL" id="KZ303592">
    <property type="protein sequence ID" value="PIA12674.1"/>
    <property type="molecule type" value="Genomic_DNA"/>
</dbReference>
<dbReference type="Proteomes" id="UP000242474">
    <property type="component" value="Unassembled WGS sequence"/>
</dbReference>
<keyword evidence="2" id="KW-1185">Reference proteome</keyword>
<sequence length="135" mass="15616">MSSEKNWVQRVWKHMVTQRRQPIDSTQEYIVERATSEGGIKILYVGKDTSINSERCNQHSGSRDGRCGGLLPYNPDPFVPKDAVPYLDDSDEIQIAAHIARRQSRRWRNERLINLFNPSRRRDTFHLSTSTASLC</sequence>
<evidence type="ECO:0000313" key="2">
    <source>
        <dbReference type="Proteomes" id="UP000242474"/>
    </source>
</evidence>
<dbReference type="AlphaFoldDB" id="A0A2G5B0Z4"/>